<proteinExistence type="predicted"/>
<dbReference type="RefSeq" id="WP_088253428.1">
    <property type="nucleotide sequence ID" value="NZ_NIDE01000002.1"/>
</dbReference>
<sequence>MPRKRAFYSVVQYMPDGSRSEAANAGIVVFVPETRRIAVRTSSTLARIKKFFTTKKRDLRRIELSLEAFKNRLETAQGEFGSEDEFRRFVAARADDVRMTPPRLVVLEDAARTCDELYADLVGDETADEPRPTEKSFFPPPVAAIFGRLEAARKVWRPGTIVVPESKQSLEIPLAYKNGKVNYVLPQSLAPGRRPEARLPKLGFDGLLIHQHKINDEEGKLVVLSTDERASGELERRFADVLQDFHVRFVPYAASLEFAEEVAETAH</sequence>
<keyword evidence="2" id="KW-1185">Reference proteome</keyword>
<dbReference type="Pfam" id="PF11236">
    <property type="entry name" value="DUF3037"/>
    <property type="match status" value="1"/>
</dbReference>
<reference evidence="2" key="1">
    <citation type="submission" date="2017-06" db="EMBL/GenBank/DDBJ databases">
        <title>Genome analysis of Fimbriiglobus ruber SP5, the first member of the order Planctomycetales with confirmed chitinolytic capability.</title>
        <authorList>
            <person name="Ravin N.V."/>
            <person name="Rakitin A.L."/>
            <person name="Ivanova A.A."/>
            <person name="Beletsky A.V."/>
            <person name="Kulichevskaya I.S."/>
            <person name="Mardanov A.V."/>
            <person name="Dedysh S.N."/>
        </authorList>
    </citation>
    <scope>NUCLEOTIDE SEQUENCE [LARGE SCALE GENOMIC DNA]</scope>
    <source>
        <strain evidence="2">SP5</strain>
    </source>
</reference>
<dbReference type="AlphaFoldDB" id="A0A225DXR6"/>
<evidence type="ECO:0000313" key="2">
    <source>
        <dbReference type="Proteomes" id="UP000214646"/>
    </source>
</evidence>
<dbReference type="OrthoDB" id="279641at2"/>
<evidence type="ECO:0000313" key="1">
    <source>
        <dbReference type="EMBL" id="OWK45743.1"/>
    </source>
</evidence>
<gene>
    <name evidence="1" type="ORF">FRUB_02074</name>
</gene>
<protein>
    <recommendedName>
        <fullName evidence="3">DUF3037 domain-containing protein</fullName>
    </recommendedName>
</protein>
<organism evidence="1 2">
    <name type="scientific">Fimbriiglobus ruber</name>
    <dbReference type="NCBI Taxonomy" id="1908690"/>
    <lineage>
        <taxon>Bacteria</taxon>
        <taxon>Pseudomonadati</taxon>
        <taxon>Planctomycetota</taxon>
        <taxon>Planctomycetia</taxon>
        <taxon>Gemmatales</taxon>
        <taxon>Gemmataceae</taxon>
        <taxon>Fimbriiglobus</taxon>
    </lineage>
</organism>
<dbReference type="EMBL" id="NIDE01000002">
    <property type="protein sequence ID" value="OWK45743.1"/>
    <property type="molecule type" value="Genomic_DNA"/>
</dbReference>
<accession>A0A225DXR6</accession>
<evidence type="ECO:0008006" key="3">
    <source>
        <dbReference type="Google" id="ProtNLM"/>
    </source>
</evidence>
<dbReference type="InterPro" id="IPR021398">
    <property type="entry name" value="DUF3037"/>
</dbReference>
<dbReference type="Proteomes" id="UP000214646">
    <property type="component" value="Unassembled WGS sequence"/>
</dbReference>
<comment type="caution">
    <text evidence="1">The sequence shown here is derived from an EMBL/GenBank/DDBJ whole genome shotgun (WGS) entry which is preliminary data.</text>
</comment>
<name>A0A225DXR6_9BACT</name>